<dbReference type="Pfam" id="PF00196">
    <property type="entry name" value="GerE"/>
    <property type="match status" value="1"/>
</dbReference>
<keyword evidence="6" id="KW-1185">Reference proteome</keyword>
<feature type="domain" description="HTH luxR-type" evidence="4">
    <location>
        <begin position="901"/>
        <end position="966"/>
    </location>
</feature>
<gene>
    <name evidence="5" type="ORF">EV643_114134</name>
</gene>
<dbReference type="Gene3D" id="1.10.10.10">
    <property type="entry name" value="Winged helix-like DNA-binding domain superfamily/Winged helix DNA-binding domain"/>
    <property type="match status" value="1"/>
</dbReference>
<accession>A0A4R6K686</accession>
<dbReference type="CDD" id="cd06170">
    <property type="entry name" value="LuxR_C_like"/>
    <property type="match status" value="1"/>
</dbReference>
<proteinExistence type="predicted"/>
<name>A0A4R6K686_9ACTN</name>
<dbReference type="GO" id="GO:0005524">
    <property type="term" value="F:ATP binding"/>
    <property type="evidence" value="ECO:0007669"/>
    <property type="project" value="UniProtKB-KW"/>
</dbReference>
<dbReference type="SMART" id="SM00382">
    <property type="entry name" value="AAA"/>
    <property type="match status" value="1"/>
</dbReference>
<dbReference type="InterPro" id="IPR003593">
    <property type="entry name" value="AAA+_ATPase"/>
</dbReference>
<dbReference type="GO" id="GO:0004016">
    <property type="term" value="F:adenylate cyclase activity"/>
    <property type="evidence" value="ECO:0007669"/>
    <property type="project" value="TreeGrafter"/>
</dbReference>
<dbReference type="EMBL" id="SNWQ01000014">
    <property type="protein sequence ID" value="TDO44989.1"/>
    <property type="molecule type" value="Genomic_DNA"/>
</dbReference>
<dbReference type="PROSITE" id="PS50043">
    <property type="entry name" value="HTH_LUXR_2"/>
    <property type="match status" value="1"/>
</dbReference>
<dbReference type="GO" id="GO:0003677">
    <property type="term" value="F:DNA binding"/>
    <property type="evidence" value="ECO:0007669"/>
    <property type="project" value="InterPro"/>
</dbReference>
<protein>
    <submittedName>
        <fullName evidence="5">Putative ATPase</fullName>
    </submittedName>
</protein>
<keyword evidence="2" id="KW-0067">ATP-binding</keyword>
<evidence type="ECO:0000313" key="6">
    <source>
        <dbReference type="Proteomes" id="UP000295388"/>
    </source>
</evidence>
<evidence type="ECO:0000256" key="2">
    <source>
        <dbReference type="ARBA" id="ARBA00022840"/>
    </source>
</evidence>
<dbReference type="AlphaFoldDB" id="A0A4R6K686"/>
<comment type="caution">
    <text evidence="5">The sequence shown here is derived from an EMBL/GenBank/DDBJ whole genome shotgun (WGS) entry which is preliminary data.</text>
</comment>
<dbReference type="PANTHER" id="PTHR16305:SF35">
    <property type="entry name" value="TRANSCRIPTIONAL ACTIVATOR DOMAIN"/>
    <property type="match status" value="1"/>
</dbReference>
<reference evidence="5 6" key="1">
    <citation type="submission" date="2019-03" db="EMBL/GenBank/DDBJ databases">
        <title>Genomic Encyclopedia of Type Strains, Phase III (KMG-III): the genomes of soil and plant-associated and newly described type strains.</title>
        <authorList>
            <person name="Whitman W."/>
        </authorList>
    </citation>
    <scope>NUCLEOTIDE SEQUENCE [LARGE SCALE GENOMIC DNA]</scope>
    <source>
        <strain evidence="5 6">VKM Ac-2527</strain>
    </source>
</reference>
<dbReference type="Gene3D" id="3.40.50.300">
    <property type="entry name" value="P-loop containing nucleotide triphosphate hydrolases"/>
    <property type="match status" value="1"/>
</dbReference>
<dbReference type="Pfam" id="PF13191">
    <property type="entry name" value="AAA_16"/>
    <property type="match status" value="1"/>
</dbReference>
<evidence type="ECO:0000313" key="5">
    <source>
        <dbReference type="EMBL" id="TDO44989.1"/>
    </source>
</evidence>
<sequence>MLIGREAERRAIERLVAGARVGTSGVLLITGEPGIGKTALVDEAAALAAGLRVLRARGTEAEQEIPFGGLLQLLRPALGELDRIPPPQRNALTAALALTTPPEGPPGGTGVRSTEQVVGGEGVGPDGRAVGEGVAAQGRVVGEQVVGGEGVGPGEAVVPGAGEWVGRRAPADRFAVGAASLSLICRYAESVPVAIFVDDAQWLDRASSEALLFTARRLVADPIVLVIAARSGTSHPLGEADLPQLALGGVALDAARELVSDRALPVDLVTQVHQMVGGNPLALLELTSDPDQLRRLPPVLPGPVPQLLADAFAARADRLSRPARTALLVAAVGDGDLGVVARACTDLQIDIAALAEAEQAALVTIVDGVVEFRHPLARSAIYASAAPAERRTVHRAVASAVLDADRRAWHLSEAVLGTDDEVAAALEQAAGHAVERGAHAVAATALERAARLTERPQDQAGRLVAAGEAAWLAGMPDRADDLLVAALERQPPLPVMIRAEELRADIAGKCGSPASARDLLLAAAARSVDPQVSIGLLSDVVNACFHLGDARTALRAAQDIEDLLTRVDEPGIRTLGLLSCGIARVMAGRGGTEQIREATVLAPLAELDGDRRWQVWSVLAPLFLRDSATGRVLIQRAMRDRRSRVALGQLPTFLFYLARDEATTDRWADAASSYDEAIRLARETGQTTELAISLAGQAWLAAHRGQAEDCQTLTAEAIDICTDRQIHIGMAWSLFALGDLELGRGNPAAAVPQYERLLEMLAATGMLDPDLSPAPELVEAYLRQGRSEDAQVVGRSFARAAAEKALPWSLARAARVNGLLGGEEREFEAALGWHAQTLDLFETSRTRLVYGSWLRRVRRRIDARIQLRVAVSAFDQLGARTWADLAAAELKATGETARRREASTADELTPQERQVALLLADGQSIRAAAAGLFLSPKTVEYHLRKVYMKLGIHSRGELAKILEEAVNSE</sequence>
<dbReference type="InterPro" id="IPR041664">
    <property type="entry name" value="AAA_16"/>
</dbReference>
<dbReference type="GO" id="GO:0005737">
    <property type="term" value="C:cytoplasm"/>
    <property type="evidence" value="ECO:0007669"/>
    <property type="project" value="TreeGrafter"/>
</dbReference>
<dbReference type="InterPro" id="IPR036388">
    <property type="entry name" value="WH-like_DNA-bd_sf"/>
</dbReference>
<dbReference type="PANTHER" id="PTHR16305">
    <property type="entry name" value="TESTICULAR SOLUBLE ADENYLYL CYCLASE"/>
    <property type="match status" value="1"/>
</dbReference>
<dbReference type="InterPro" id="IPR027417">
    <property type="entry name" value="P-loop_NTPase"/>
</dbReference>
<dbReference type="InterPro" id="IPR016032">
    <property type="entry name" value="Sig_transdc_resp-reg_C-effctor"/>
</dbReference>
<dbReference type="Proteomes" id="UP000295388">
    <property type="component" value="Unassembled WGS sequence"/>
</dbReference>
<dbReference type="InterPro" id="IPR011990">
    <property type="entry name" value="TPR-like_helical_dom_sf"/>
</dbReference>
<evidence type="ECO:0000256" key="1">
    <source>
        <dbReference type="ARBA" id="ARBA00022741"/>
    </source>
</evidence>
<dbReference type="PRINTS" id="PR00038">
    <property type="entry name" value="HTHLUXR"/>
</dbReference>
<dbReference type="InterPro" id="IPR000792">
    <property type="entry name" value="Tscrpt_reg_LuxR_C"/>
</dbReference>
<dbReference type="GO" id="GO:0006355">
    <property type="term" value="P:regulation of DNA-templated transcription"/>
    <property type="evidence" value="ECO:0007669"/>
    <property type="project" value="InterPro"/>
</dbReference>
<keyword evidence="1" id="KW-0547">Nucleotide-binding</keyword>
<dbReference type="SUPFAM" id="SSF48452">
    <property type="entry name" value="TPR-like"/>
    <property type="match status" value="1"/>
</dbReference>
<dbReference type="RefSeq" id="WP_133802937.1">
    <property type="nucleotide sequence ID" value="NZ_SNWQ01000014.1"/>
</dbReference>
<dbReference type="SUPFAM" id="SSF52540">
    <property type="entry name" value="P-loop containing nucleoside triphosphate hydrolases"/>
    <property type="match status" value="1"/>
</dbReference>
<dbReference type="Gene3D" id="1.25.40.10">
    <property type="entry name" value="Tetratricopeptide repeat domain"/>
    <property type="match status" value="1"/>
</dbReference>
<evidence type="ECO:0000256" key="3">
    <source>
        <dbReference type="SAM" id="MobiDB-lite"/>
    </source>
</evidence>
<organism evidence="5 6">
    <name type="scientific">Kribbella caucasensis</name>
    <dbReference type="NCBI Taxonomy" id="2512215"/>
    <lineage>
        <taxon>Bacteria</taxon>
        <taxon>Bacillati</taxon>
        <taxon>Actinomycetota</taxon>
        <taxon>Actinomycetes</taxon>
        <taxon>Propionibacteriales</taxon>
        <taxon>Kribbellaceae</taxon>
        <taxon>Kribbella</taxon>
    </lineage>
</organism>
<dbReference type="SMART" id="SM00421">
    <property type="entry name" value="HTH_LUXR"/>
    <property type="match status" value="1"/>
</dbReference>
<feature type="region of interest" description="Disordered" evidence="3">
    <location>
        <begin position="100"/>
        <end position="125"/>
    </location>
</feature>
<dbReference type="OrthoDB" id="3202170at2"/>
<evidence type="ECO:0000259" key="4">
    <source>
        <dbReference type="PROSITE" id="PS50043"/>
    </source>
</evidence>
<dbReference type="SUPFAM" id="SSF46894">
    <property type="entry name" value="C-terminal effector domain of the bipartite response regulators"/>
    <property type="match status" value="1"/>
</dbReference>